<feature type="transmembrane region" description="Helical" evidence="1">
    <location>
        <begin position="299"/>
        <end position="316"/>
    </location>
</feature>
<name>A0A3A1YS21_9GAMM</name>
<sequence length="377" mass="43611">MSSLQPNLQAANESLKRLFALATDIRPQAGKESHVLVGTIDTKNKEAMILLEEEDEFALTGVFNFDPETNTFTFQPRIDVFGYESYRSYFEHVAAWWDKDSWEQIVEHQWLVFSSQKYLYEQVIQQVAHFLRILSNRKYFYSLQNILILFNSEPLEIALKAKDSTEFCQILQDFSAPQLKALNELCQWLSTDIDNKNYKAKQQAFSLAVRNNLGALEGRLRHDINDLFKQIEKIKEQALELYSQSPELTAANQFITANEETQSKLITRVNKVFNRCVVQVLVITILTALVYNIDLVNQAIIMALLIACVICSIVLTNQVKLLSYFEQEVKQILAQQTKLQTKLQTNEYLKEQISYQKRLASVLGLRCWVISSFSLFF</sequence>
<comment type="caution">
    <text evidence="2">The sequence shown here is derived from an EMBL/GenBank/DDBJ whole genome shotgun (WGS) entry which is preliminary data.</text>
</comment>
<evidence type="ECO:0000313" key="3">
    <source>
        <dbReference type="Proteomes" id="UP000265916"/>
    </source>
</evidence>
<keyword evidence="1" id="KW-0472">Membrane</keyword>
<keyword evidence="3" id="KW-1185">Reference proteome</keyword>
<keyword evidence="1" id="KW-0812">Transmembrane</keyword>
<organism evidence="2 3">
    <name type="scientific">Psittacicella hinzii</name>
    <dbReference type="NCBI Taxonomy" id="2028575"/>
    <lineage>
        <taxon>Bacteria</taxon>
        <taxon>Pseudomonadati</taxon>
        <taxon>Pseudomonadota</taxon>
        <taxon>Gammaproteobacteria</taxon>
        <taxon>Pasteurellales</taxon>
        <taxon>Psittacicellaceae</taxon>
        <taxon>Psittacicella</taxon>
    </lineage>
</organism>
<dbReference type="RefSeq" id="WP_119530677.1">
    <property type="nucleotide sequence ID" value="NZ_JBHSSP010000004.1"/>
</dbReference>
<evidence type="ECO:0000256" key="1">
    <source>
        <dbReference type="SAM" id="Phobius"/>
    </source>
</evidence>
<feature type="transmembrane region" description="Helical" evidence="1">
    <location>
        <begin position="272"/>
        <end position="293"/>
    </location>
</feature>
<gene>
    <name evidence="2" type="ORF">CKF58_02730</name>
</gene>
<keyword evidence="1" id="KW-1133">Transmembrane helix</keyword>
<dbReference type="AlphaFoldDB" id="A0A3A1YS21"/>
<proteinExistence type="predicted"/>
<dbReference type="EMBL" id="NRJG01000040">
    <property type="protein sequence ID" value="RIY39174.1"/>
    <property type="molecule type" value="Genomic_DNA"/>
</dbReference>
<evidence type="ECO:0000313" key="2">
    <source>
        <dbReference type="EMBL" id="RIY39174.1"/>
    </source>
</evidence>
<protein>
    <submittedName>
        <fullName evidence="2">Uncharacterized protein</fullName>
    </submittedName>
</protein>
<accession>A0A3A1YS21</accession>
<dbReference type="Proteomes" id="UP000265916">
    <property type="component" value="Unassembled WGS sequence"/>
</dbReference>
<reference evidence="2 3" key="1">
    <citation type="submission" date="2017-08" db="EMBL/GenBank/DDBJ databases">
        <title>Reclassification of Bisgaard taxon 37 and 44.</title>
        <authorList>
            <person name="Christensen H."/>
        </authorList>
    </citation>
    <scope>NUCLEOTIDE SEQUENCE [LARGE SCALE GENOMIC DNA]</scope>
    <source>
        <strain evidence="2 3">111</strain>
    </source>
</reference>